<reference evidence="2 3" key="1">
    <citation type="submission" date="2018-09" db="EMBL/GenBank/DDBJ databases">
        <title>Genomic Encyclopedia of Archaeal and Bacterial Type Strains, Phase II (KMG-II): from individual species to whole genera.</title>
        <authorList>
            <person name="Goeker M."/>
        </authorList>
    </citation>
    <scope>NUCLEOTIDE SEQUENCE [LARGE SCALE GENOMIC DNA]</scope>
    <source>
        <strain evidence="2 3">DSM 26283</strain>
    </source>
</reference>
<dbReference type="Pfam" id="PF00535">
    <property type="entry name" value="Glycos_transf_2"/>
    <property type="match status" value="1"/>
</dbReference>
<dbReference type="Proteomes" id="UP000284892">
    <property type="component" value="Unassembled WGS sequence"/>
</dbReference>
<dbReference type="Gene3D" id="3.90.550.10">
    <property type="entry name" value="Spore Coat Polysaccharide Biosynthesis Protein SpsA, Chain A"/>
    <property type="match status" value="1"/>
</dbReference>
<proteinExistence type="predicted"/>
<dbReference type="SUPFAM" id="SSF53448">
    <property type="entry name" value="Nucleotide-diphospho-sugar transferases"/>
    <property type="match status" value="1"/>
</dbReference>
<accession>A0A420DM76</accession>
<protein>
    <submittedName>
        <fullName evidence="2">Glycosyltransferase involved in cell wall biosynthesis</fullName>
    </submittedName>
</protein>
<dbReference type="Gene3D" id="3.40.50.720">
    <property type="entry name" value="NAD(P)-binding Rossmann-like Domain"/>
    <property type="match status" value="1"/>
</dbReference>
<dbReference type="RefSeq" id="WP_120200579.1">
    <property type="nucleotide sequence ID" value="NZ_RAQJ01000002.1"/>
</dbReference>
<feature type="domain" description="Glycosyltransferase 2-like" evidence="1">
    <location>
        <begin position="7"/>
        <end position="171"/>
    </location>
</feature>
<dbReference type="InterPro" id="IPR029044">
    <property type="entry name" value="Nucleotide-diphossugar_trans"/>
</dbReference>
<organism evidence="2 3">
    <name type="scientific">Ichthyenterobacterium magnum</name>
    <dbReference type="NCBI Taxonomy" id="1230530"/>
    <lineage>
        <taxon>Bacteria</taxon>
        <taxon>Pseudomonadati</taxon>
        <taxon>Bacteroidota</taxon>
        <taxon>Flavobacteriia</taxon>
        <taxon>Flavobacteriales</taxon>
        <taxon>Flavobacteriaceae</taxon>
        <taxon>Ichthyenterobacterium</taxon>
    </lineage>
</organism>
<name>A0A420DM76_9FLAO</name>
<evidence type="ECO:0000313" key="3">
    <source>
        <dbReference type="Proteomes" id="UP000284892"/>
    </source>
</evidence>
<dbReference type="CDD" id="cd00761">
    <property type="entry name" value="Glyco_tranf_GTA_type"/>
    <property type="match status" value="1"/>
</dbReference>
<dbReference type="PANTHER" id="PTHR22916:SF69">
    <property type="entry name" value="BIFUNCTIONAL GLYCOSYLTRANSFERASE PGTA"/>
    <property type="match status" value="1"/>
</dbReference>
<dbReference type="InterPro" id="IPR001173">
    <property type="entry name" value="Glyco_trans_2-like"/>
</dbReference>
<comment type="caution">
    <text evidence="2">The sequence shown here is derived from an EMBL/GenBank/DDBJ whole genome shotgun (WGS) entry which is preliminary data.</text>
</comment>
<dbReference type="SUPFAM" id="SSF53335">
    <property type="entry name" value="S-adenosyl-L-methionine-dependent methyltransferases"/>
    <property type="match status" value="1"/>
</dbReference>
<dbReference type="GO" id="GO:0008417">
    <property type="term" value="F:fucosyltransferase activity"/>
    <property type="evidence" value="ECO:0007669"/>
    <property type="project" value="TreeGrafter"/>
</dbReference>
<dbReference type="PANTHER" id="PTHR22916">
    <property type="entry name" value="GLYCOSYLTRANSFERASE"/>
    <property type="match status" value="1"/>
</dbReference>
<keyword evidence="3" id="KW-1185">Reference proteome</keyword>
<dbReference type="OrthoDB" id="597270at2"/>
<gene>
    <name evidence="2" type="ORF">BXY80_1445</name>
</gene>
<evidence type="ECO:0000313" key="2">
    <source>
        <dbReference type="EMBL" id="RKE95259.1"/>
    </source>
</evidence>
<dbReference type="AlphaFoldDB" id="A0A420DM76"/>
<sequence>MQNPLISILIPFKNTAVFLPECLDSIINQSYTNWELLIVDDYSSDSSFEIVNAYTEKDKRIQLFKNNGKGIINALQLAFSKSSGNYVTRMDSDDIMHHNKLELMLNDLHVNGRKTIALGLVKYFSKNGIGDGYTKYESWLNSLTKLGDNYSEIYKECVIPSPCWMIHKDDLVQCGAFNSNIYPEDYDLAFRFYKHNIQPIANQNVLHYWRDYSTRASRTDEHYTENYFIDLKVKYFLELDYNQSRPLTVWGAGSKGKQVAKLLKQHNIPFIWVCDNPKKIGKHIYDIELYSFNHLKQLNHPQVIVTVANNEAQQEIIMYFKTQDMQAMTDYFFFC</sequence>
<keyword evidence="2" id="KW-0808">Transferase</keyword>
<evidence type="ECO:0000259" key="1">
    <source>
        <dbReference type="Pfam" id="PF00535"/>
    </source>
</evidence>
<dbReference type="EMBL" id="RAQJ01000002">
    <property type="protein sequence ID" value="RKE95259.1"/>
    <property type="molecule type" value="Genomic_DNA"/>
</dbReference>
<dbReference type="InterPro" id="IPR029063">
    <property type="entry name" value="SAM-dependent_MTases_sf"/>
</dbReference>